<proteinExistence type="predicted"/>
<evidence type="ECO:0000313" key="3">
    <source>
        <dbReference type="Proteomes" id="UP000016926"/>
    </source>
</evidence>
<reference evidence="2 3" key="1">
    <citation type="journal article" date="2012" name="Nat. Commun.">
        <title>A multi-omic map of the lipid-producing yeast Rhodosporidium toruloides.</title>
        <authorList>
            <person name="Zhu Z."/>
            <person name="Zhang S."/>
            <person name="Liu H."/>
            <person name="Shen H."/>
            <person name="Lin X."/>
            <person name="Yang F."/>
            <person name="Zhou Y.J."/>
            <person name="Jin G."/>
            <person name="Ye M."/>
            <person name="Zou H."/>
            <person name="Zou H."/>
            <person name="Zhao Z.K."/>
        </authorList>
    </citation>
    <scope>NUCLEOTIDE SEQUENCE [LARGE SCALE GENOMIC DNA]</scope>
    <source>
        <strain evidence="2 3">NP11</strain>
    </source>
</reference>
<dbReference type="AlphaFoldDB" id="M7X461"/>
<feature type="compositionally biased region" description="Low complexity" evidence="1">
    <location>
        <begin position="254"/>
        <end position="270"/>
    </location>
</feature>
<dbReference type="RefSeq" id="XP_016269568.1">
    <property type="nucleotide sequence ID" value="XM_016419641.1"/>
</dbReference>
<evidence type="ECO:0000256" key="1">
    <source>
        <dbReference type="SAM" id="MobiDB-lite"/>
    </source>
</evidence>
<gene>
    <name evidence="2" type="ORF">RHTO_05980</name>
</gene>
<name>M7X461_RHOT1</name>
<evidence type="ECO:0000313" key="2">
    <source>
        <dbReference type="EMBL" id="EMS18449.1"/>
    </source>
</evidence>
<protein>
    <submittedName>
        <fullName evidence="2">Uncharacterized protein</fullName>
    </submittedName>
</protein>
<accession>M7X461</accession>
<dbReference type="GeneID" id="27369993"/>
<organism evidence="2 3">
    <name type="scientific">Rhodotorula toruloides (strain NP11)</name>
    <name type="common">Yeast</name>
    <name type="synonym">Rhodosporidium toruloides</name>
    <dbReference type="NCBI Taxonomy" id="1130832"/>
    <lineage>
        <taxon>Eukaryota</taxon>
        <taxon>Fungi</taxon>
        <taxon>Dikarya</taxon>
        <taxon>Basidiomycota</taxon>
        <taxon>Pucciniomycotina</taxon>
        <taxon>Microbotryomycetes</taxon>
        <taxon>Sporidiobolales</taxon>
        <taxon>Sporidiobolaceae</taxon>
        <taxon>Rhodotorula</taxon>
    </lineage>
</organism>
<keyword evidence="3" id="KW-1185">Reference proteome</keyword>
<dbReference type="EMBL" id="KB722680">
    <property type="protein sequence ID" value="EMS18449.1"/>
    <property type="molecule type" value="Genomic_DNA"/>
</dbReference>
<sequence>MQRSLKVRPRRVAAVRVVGFSESCIDLLSPRPPDLPRPIAAARPQSSARALATRDDMPRHGVSVCCYAHRWNASFAFRTCSAGFSVELLALSPLSRRLSWTSFRYGRHLIACLFCGGRCAEKATTLPQVSLFKLQSSSQGSEERGGEDALQLHEHEQEHGGRTFGLRHREIRAALVRAELLALDCSRRLARHSCEEMSSHVRLSILLCPIADACSPSLSSSRFKTLHPHLHLTPHTASRIGLARRQLAQPLDPRPSSRSAHSSRSPADTL</sequence>
<dbReference type="HOGENOM" id="CLU_1031155_0_0_1"/>
<feature type="region of interest" description="Disordered" evidence="1">
    <location>
        <begin position="249"/>
        <end position="270"/>
    </location>
</feature>
<dbReference type="Proteomes" id="UP000016926">
    <property type="component" value="Unassembled WGS sequence"/>
</dbReference>